<feature type="transmembrane region" description="Helical" evidence="4">
    <location>
        <begin position="23"/>
        <end position="41"/>
    </location>
</feature>
<dbReference type="GO" id="GO:0005524">
    <property type="term" value="F:ATP binding"/>
    <property type="evidence" value="ECO:0007669"/>
    <property type="project" value="InterPro"/>
</dbReference>
<feature type="non-terminal residue" evidence="6">
    <location>
        <position position="125"/>
    </location>
</feature>
<dbReference type="GO" id="GO:0016020">
    <property type="term" value="C:membrane"/>
    <property type="evidence" value="ECO:0007669"/>
    <property type="project" value="InterPro"/>
</dbReference>
<accession>A0A0F9G9F1</accession>
<dbReference type="EMBL" id="LAZR01018662">
    <property type="protein sequence ID" value="KKL95499.1"/>
    <property type="molecule type" value="Genomic_DNA"/>
</dbReference>
<sequence>MFFSSILKENLIYKVFIKKYKKYFILGAISLIIVDIINIIPPLLIKEAIDTLTSSGSITKILYISGIYILLSLVQGIGRYLWRMHFIGTAFRCEYDLRMGFFKHIETMSQSFFQKYKTGDLMSRA</sequence>
<gene>
    <name evidence="6" type="ORF">LCGC14_1854000</name>
</gene>
<dbReference type="Gene3D" id="1.20.1560.10">
    <property type="entry name" value="ABC transporter type 1, transmembrane domain"/>
    <property type="match status" value="1"/>
</dbReference>
<keyword evidence="3 4" id="KW-0472">Membrane</keyword>
<feature type="transmembrane region" description="Helical" evidence="4">
    <location>
        <begin position="61"/>
        <end position="82"/>
    </location>
</feature>
<dbReference type="InterPro" id="IPR011527">
    <property type="entry name" value="ABC1_TM_dom"/>
</dbReference>
<protein>
    <recommendedName>
        <fullName evidence="5">ABC transmembrane type-1 domain-containing protein</fullName>
    </recommendedName>
</protein>
<dbReference type="AlphaFoldDB" id="A0A0F9G9F1"/>
<dbReference type="SUPFAM" id="SSF90123">
    <property type="entry name" value="ABC transporter transmembrane region"/>
    <property type="match status" value="1"/>
</dbReference>
<reference evidence="6" key="1">
    <citation type="journal article" date="2015" name="Nature">
        <title>Complex archaea that bridge the gap between prokaryotes and eukaryotes.</title>
        <authorList>
            <person name="Spang A."/>
            <person name="Saw J.H."/>
            <person name="Jorgensen S.L."/>
            <person name="Zaremba-Niedzwiedzka K."/>
            <person name="Martijn J."/>
            <person name="Lind A.E."/>
            <person name="van Eijk R."/>
            <person name="Schleper C."/>
            <person name="Guy L."/>
            <person name="Ettema T.J."/>
        </authorList>
    </citation>
    <scope>NUCLEOTIDE SEQUENCE</scope>
</reference>
<organism evidence="6">
    <name type="scientific">marine sediment metagenome</name>
    <dbReference type="NCBI Taxonomy" id="412755"/>
    <lineage>
        <taxon>unclassified sequences</taxon>
        <taxon>metagenomes</taxon>
        <taxon>ecological metagenomes</taxon>
    </lineage>
</organism>
<keyword evidence="2 4" id="KW-1133">Transmembrane helix</keyword>
<evidence type="ECO:0000256" key="4">
    <source>
        <dbReference type="SAM" id="Phobius"/>
    </source>
</evidence>
<evidence type="ECO:0000256" key="3">
    <source>
        <dbReference type="ARBA" id="ARBA00023136"/>
    </source>
</evidence>
<evidence type="ECO:0000313" key="6">
    <source>
        <dbReference type="EMBL" id="KKL95499.1"/>
    </source>
</evidence>
<dbReference type="InterPro" id="IPR036640">
    <property type="entry name" value="ABC1_TM_sf"/>
</dbReference>
<evidence type="ECO:0000259" key="5">
    <source>
        <dbReference type="PROSITE" id="PS50929"/>
    </source>
</evidence>
<proteinExistence type="predicted"/>
<keyword evidence="1 4" id="KW-0812">Transmembrane</keyword>
<evidence type="ECO:0000256" key="1">
    <source>
        <dbReference type="ARBA" id="ARBA00022692"/>
    </source>
</evidence>
<evidence type="ECO:0000256" key="2">
    <source>
        <dbReference type="ARBA" id="ARBA00022989"/>
    </source>
</evidence>
<dbReference type="Pfam" id="PF00664">
    <property type="entry name" value="ABC_membrane"/>
    <property type="match status" value="1"/>
</dbReference>
<comment type="caution">
    <text evidence="6">The sequence shown here is derived from an EMBL/GenBank/DDBJ whole genome shotgun (WGS) entry which is preliminary data.</text>
</comment>
<feature type="domain" description="ABC transmembrane type-1" evidence="5">
    <location>
        <begin position="25"/>
        <end position="125"/>
    </location>
</feature>
<dbReference type="PROSITE" id="PS50929">
    <property type="entry name" value="ABC_TM1F"/>
    <property type="match status" value="1"/>
</dbReference>
<name>A0A0F9G9F1_9ZZZZ</name>
<dbReference type="GO" id="GO:0140359">
    <property type="term" value="F:ABC-type transporter activity"/>
    <property type="evidence" value="ECO:0007669"/>
    <property type="project" value="InterPro"/>
</dbReference>